<dbReference type="InterPro" id="IPR014710">
    <property type="entry name" value="RmlC-like_jellyroll"/>
</dbReference>
<name>A0ABS9Q562_9MICO</name>
<gene>
    <name evidence="2" type="ORF">MHL29_14165</name>
</gene>
<dbReference type="InterPro" id="IPR011051">
    <property type="entry name" value="RmlC_Cupin_sf"/>
</dbReference>
<proteinExistence type="predicted"/>
<keyword evidence="3" id="KW-1185">Reference proteome</keyword>
<evidence type="ECO:0000313" key="3">
    <source>
        <dbReference type="Proteomes" id="UP001521931"/>
    </source>
</evidence>
<dbReference type="SUPFAM" id="SSF51182">
    <property type="entry name" value="RmlC-like cupins"/>
    <property type="match status" value="1"/>
</dbReference>
<reference evidence="2 3" key="1">
    <citation type="submission" date="2022-02" db="EMBL/GenBank/DDBJ databases">
        <title>Uncovering new skin microbiome diversity through culturing and metagenomics.</title>
        <authorList>
            <person name="Conlan S."/>
            <person name="Deming C."/>
            <person name="Nisc Comparative Sequencing Program N."/>
            <person name="Segre J.A."/>
        </authorList>
    </citation>
    <scope>NUCLEOTIDE SEQUENCE [LARGE SCALE GENOMIC DNA]</scope>
    <source>
        <strain evidence="2 3">ACRQZ</strain>
    </source>
</reference>
<protein>
    <recommendedName>
        <fullName evidence="4">Cupin</fullName>
    </recommendedName>
</protein>
<dbReference type="Proteomes" id="UP001521931">
    <property type="component" value="Unassembled WGS sequence"/>
</dbReference>
<sequence length="134" mass="13791">MTDQPSRGSAGGSARGSATGRDPETPELLPNLVELVDGLIGEAHASSSGRATQSVMHTDLLRTVVIALRAGATLAEHEAPAAASLQVLRGEVTLGTGSVDFHLTTGLFTPIPHERHSVVAHQDSALLLTVATGR</sequence>
<evidence type="ECO:0008006" key="4">
    <source>
        <dbReference type="Google" id="ProtNLM"/>
    </source>
</evidence>
<dbReference type="EMBL" id="JAKRCV010000054">
    <property type="protein sequence ID" value="MCG7323026.1"/>
    <property type="molecule type" value="Genomic_DNA"/>
</dbReference>
<evidence type="ECO:0000313" key="2">
    <source>
        <dbReference type="EMBL" id="MCG7323026.1"/>
    </source>
</evidence>
<dbReference type="RefSeq" id="WP_239265512.1">
    <property type="nucleotide sequence ID" value="NZ_JAKRCV010000054.1"/>
</dbReference>
<organism evidence="2 3">
    <name type="scientific">Arsenicicoccus bolidensis</name>
    <dbReference type="NCBI Taxonomy" id="229480"/>
    <lineage>
        <taxon>Bacteria</taxon>
        <taxon>Bacillati</taxon>
        <taxon>Actinomycetota</taxon>
        <taxon>Actinomycetes</taxon>
        <taxon>Micrococcales</taxon>
        <taxon>Intrasporangiaceae</taxon>
        <taxon>Arsenicicoccus</taxon>
    </lineage>
</organism>
<accession>A0ABS9Q562</accession>
<feature type="region of interest" description="Disordered" evidence="1">
    <location>
        <begin position="1"/>
        <end position="27"/>
    </location>
</feature>
<dbReference type="Gene3D" id="2.60.120.10">
    <property type="entry name" value="Jelly Rolls"/>
    <property type="match status" value="1"/>
</dbReference>
<evidence type="ECO:0000256" key="1">
    <source>
        <dbReference type="SAM" id="MobiDB-lite"/>
    </source>
</evidence>
<comment type="caution">
    <text evidence="2">The sequence shown here is derived from an EMBL/GenBank/DDBJ whole genome shotgun (WGS) entry which is preliminary data.</text>
</comment>